<dbReference type="RefSeq" id="WP_308983712.1">
    <property type="nucleotide sequence ID" value="NZ_JARXIC010000002.1"/>
</dbReference>
<protein>
    <submittedName>
        <fullName evidence="1">Uncharacterized protein</fullName>
    </submittedName>
</protein>
<accession>A0ABU1AEY4</accession>
<comment type="caution">
    <text evidence="1">The sequence shown here is derived from an EMBL/GenBank/DDBJ whole genome shotgun (WGS) entry which is preliminary data.</text>
</comment>
<dbReference type="Proteomes" id="UP001243717">
    <property type="component" value="Unassembled WGS sequence"/>
</dbReference>
<organism evidence="1 2">
    <name type="scientific">Thalassobacterium sedimentorum</name>
    <dbReference type="NCBI Taxonomy" id="3041258"/>
    <lineage>
        <taxon>Bacteria</taxon>
        <taxon>Pseudomonadati</taxon>
        <taxon>Verrucomicrobiota</taxon>
        <taxon>Opitutia</taxon>
        <taxon>Puniceicoccales</taxon>
        <taxon>Coraliomargaritaceae</taxon>
        <taxon>Thalassobacterium</taxon>
    </lineage>
</organism>
<dbReference type="EMBL" id="JARXIC010000002">
    <property type="protein sequence ID" value="MDQ8193207.1"/>
    <property type="molecule type" value="Genomic_DNA"/>
</dbReference>
<sequence>MPFLHLAIEFPRSTVQRGPIETNTSVHSPESQSRIVGSTVGRVRRLSGFQKHHHVPEAHSDAAQNFVRKAGHPDVKSAADTLYSDIRSLFGYRRREFNYSCEDGFAWIKTPDFDLQIKVDQCPEDPKNYTMTTEIVALHTQSIAADERLHHCFTYHCDQLIVDFASPIQVDDKIDILEDIPELAEALSYEPDGSAFELKLPKLDLLIQVDESSMAFKLLTLRDLGKLLHHSQKALDILASAQFGLRLQQ</sequence>
<gene>
    <name evidence="1" type="ORF">QEH59_02130</name>
</gene>
<evidence type="ECO:0000313" key="1">
    <source>
        <dbReference type="EMBL" id="MDQ8193207.1"/>
    </source>
</evidence>
<name>A0ABU1AEY4_9BACT</name>
<keyword evidence="2" id="KW-1185">Reference proteome</keyword>
<reference evidence="1 2" key="1">
    <citation type="submission" date="2023-04" db="EMBL/GenBank/DDBJ databases">
        <title>A novel bacteria isolated from coastal sediment.</title>
        <authorList>
            <person name="Liu X.-J."/>
            <person name="Du Z.-J."/>
        </authorList>
    </citation>
    <scope>NUCLEOTIDE SEQUENCE [LARGE SCALE GENOMIC DNA]</scope>
    <source>
        <strain evidence="1 2">SDUM461004</strain>
    </source>
</reference>
<proteinExistence type="predicted"/>
<evidence type="ECO:0000313" key="2">
    <source>
        <dbReference type="Proteomes" id="UP001243717"/>
    </source>
</evidence>